<dbReference type="Gene3D" id="3.40.50.510">
    <property type="entry name" value="Phosphotransferase system, mannose-type IIA component"/>
    <property type="match status" value="1"/>
</dbReference>
<dbReference type="EMBL" id="JAWONS010000324">
    <property type="protein sequence ID" value="MDW2800352.1"/>
    <property type="molecule type" value="Genomic_DNA"/>
</dbReference>
<name>A0ABU4GVV4_9CLOT</name>
<evidence type="ECO:0000313" key="3">
    <source>
        <dbReference type="EMBL" id="MDW2800352.1"/>
    </source>
</evidence>
<evidence type="ECO:0000259" key="2">
    <source>
        <dbReference type="PROSITE" id="PS51096"/>
    </source>
</evidence>
<keyword evidence="1" id="KW-0808">Transferase</keyword>
<keyword evidence="4" id="KW-1185">Reference proteome</keyword>
<dbReference type="PANTHER" id="PTHR33799:SF1">
    <property type="entry name" value="PTS SYSTEM MANNOSE-SPECIFIC EIIAB COMPONENT-RELATED"/>
    <property type="match status" value="1"/>
</dbReference>
<gene>
    <name evidence="3" type="ORF">RZO55_22550</name>
</gene>
<proteinExistence type="predicted"/>
<dbReference type="RefSeq" id="WP_318066518.1">
    <property type="nucleotide sequence ID" value="NZ_JAWONS010000324.1"/>
</dbReference>
<dbReference type="Proteomes" id="UP001276854">
    <property type="component" value="Unassembled WGS sequence"/>
</dbReference>
<comment type="caution">
    <text evidence="3">The sequence shown here is derived from an EMBL/GenBank/DDBJ whole genome shotgun (WGS) entry which is preliminary data.</text>
</comment>
<feature type="domain" description="PTS EIIA type-4" evidence="2">
    <location>
        <begin position="1"/>
        <end position="127"/>
    </location>
</feature>
<organism evidence="3 4">
    <name type="scientific">Clostridium boliviensis</name>
    <dbReference type="NCBI Taxonomy" id="318465"/>
    <lineage>
        <taxon>Bacteria</taxon>
        <taxon>Bacillati</taxon>
        <taxon>Bacillota</taxon>
        <taxon>Clostridia</taxon>
        <taxon>Eubacteriales</taxon>
        <taxon>Clostridiaceae</taxon>
        <taxon>Clostridium</taxon>
    </lineage>
</organism>
<evidence type="ECO:0000313" key="4">
    <source>
        <dbReference type="Proteomes" id="UP001276854"/>
    </source>
</evidence>
<protein>
    <recommendedName>
        <fullName evidence="2">PTS EIIA type-4 domain-containing protein</fullName>
    </recommendedName>
</protein>
<dbReference type="PROSITE" id="PS51096">
    <property type="entry name" value="PTS_EIIA_TYPE_4"/>
    <property type="match status" value="1"/>
</dbReference>
<evidence type="ECO:0000256" key="1">
    <source>
        <dbReference type="ARBA" id="ARBA00022679"/>
    </source>
</evidence>
<accession>A0ABU4GVV4</accession>
<sequence length="147" mass="16067">MKRIILVTHGDFAKGILTSVKLVMGETDYIDFVSISAKETIPEITGMIEAKMRYDSEEAITIIISDIAGGSTTRAAMELLSPGENIYLVTGLNLGLLLEIAMIPMSGEKSSDRQLLKSAIENSRNTIALVNDLLDESRCETDDLEEL</sequence>
<dbReference type="PANTHER" id="PTHR33799">
    <property type="entry name" value="PTS PERMEASE-RELATED-RELATED"/>
    <property type="match status" value="1"/>
</dbReference>
<dbReference type="InterPro" id="IPR051471">
    <property type="entry name" value="Bacterial_PTS_sugar_comp"/>
</dbReference>
<dbReference type="Pfam" id="PF03610">
    <property type="entry name" value="EIIA-man"/>
    <property type="match status" value="1"/>
</dbReference>
<dbReference type="InterPro" id="IPR004701">
    <property type="entry name" value="PTS_EIIA_man-typ"/>
</dbReference>
<dbReference type="SUPFAM" id="SSF53062">
    <property type="entry name" value="PTS system fructose IIA component-like"/>
    <property type="match status" value="1"/>
</dbReference>
<reference evidence="3 4" key="1">
    <citation type="submission" date="2023-10" db="EMBL/GenBank/DDBJ databases">
        <title>A novel Glycoside Hydrolase 43-Like Enzyme from Clostrdium boliviensis is an Endo-xylanase, and a Candidate for Xylooligosaccharides Production from Different Xylan Substrates.</title>
        <authorList>
            <person name="Alvarez M.T."/>
            <person name="Rocabado-Villegas L.R."/>
            <person name="Salas-Veizaga D.M."/>
            <person name="Linares-Pasten J.A."/>
            <person name="Gudmundsdottir E.E."/>
            <person name="Hreggvidsson G.O."/>
            <person name="Adlercreutz P."/>
            <person name="Nordberg Karlsson E."/>
        </authorList>
    </citation>
    <scope>NUCLEOTIDE SEQUENCE [LARGE SCALE GENOMIC DNA]</scope>
    <source>
        <strain evidence="3 4">E-1</strain>
    </source>
</reference>
<dbReference type="InterPro" id="IPR036662">
    <property type="entry name" value="PTS_EIIA_man-typ_sf"/>
</dbReference>